<dbReference type="Pfam" id="PF07727">
    <property type="entry name" value="RVT_2"/>
    <property type="match status" value="1"/>
</dbReference>
<name>A0AAV1UCH7_9STRA</name>
<accession>A0AAV1UCH7</accession>
<gene>
    <name evidence="4" type="ORF">PM001_LOCUS16533</name>
</gene>
<evidence type="ECO:0000313" key="5">
    <source>
        <dbReference type="Proteomes" id="UP001162060"/>
    </source>
</evidence>
<dbReference type="PANTHER" id="PTHR11439">
    <property type="entry name" value="GAG-POL-RELATED RETROTRANSPOSON"/>
    <property type="match status" value="1"/>
</dbReference>
<evidence type="ECO:0000259" key="2">
    <source>
        <dbReference type="Pfam" id="PF07727"/>
    </source>
</evidence>
<reference evidence="4" key="1">
    <citation type="submission" date="2024-01" db="EMBL/GenBank/DDBJ databases">
        <authorList>
            <person name="Webb A."/>
        </authorList>
    </citation>
    <scope>NUCLEOTIDE SEQUENCE</scope>
    <source>
        <strain evidence="4">Pm1</strain>
    </source>
</reference>
<dbReference type="InterPro" id="IPR057670">
    <property type="entry name" value="SH3_retrovirus"/>
</dbReference>
<dbReference type="InterPro" id="IPR013103">
    <property type="entry name" value="RVT_2"/>
</dbReference>
<evidence type="ECO:0000313" key="4">
    <source>
        <dbReference type="EMBL" id="CAK7931383.1"/>
    </source>
</evidence>
<dbReference type="AlphaFoldDB" id="A0AAV1UCH7"/>
<protein>
    <recommendedName>
        <fullName evidence="6">Reverse transcriptase Ty1/copia-type domain-containing protein</fullName>
    </recommendedName>
</protein>
<proteinExistence type="predicted"/>
<dbReference type="InterPro" id="IPR043502">
    <property type="entry name" value="DNA/RNA_pol_sf"/>
</dbReference>
<evidence type="ECO:0008006" key="6">
    <source>
        <dbReference type="Google" id="ProtNLM"/>
    </source>
</evidence>
<feature type="domain" description="Reverse transcriptase Ty1/copia-type" evidence="2">
    <location>
        <begin position="228"/>
        <end position="468"/>
    </location>
</feature>
<dbReference type="PANTHER" id="PTHR11439:SF463">
    <property type="entry name" value="REVERSE TRANSCRIPTASE TY1_COPIA-TYPE DOMAIN-CONTAINING PROTEIN"/>
    <property type="match status" value="1"/>
</dbReference>
<sequence length="683" mass="76963">MGRISGVESSASCTYNKIVYNLKPSVKHMRTFGCQTYILTPKENRLKWDPKACAGIFVGYEEVSKAYRVYDIEAGQVVISRDVNFDESTFGLQLPITDEDVDDLDFELLDLDDEELRQMEYKQTGKRKNRLNDEDTAAPRPRAVRQRPGLEESSAPENNSSRQEEDDETKDSGDSIPPVFWRASANAVEAAVDLSEPSTFEAAVSGPDQVHWRKAIHAEIESMRLRGVFRAAKLPNGQRAMGTKWVFKIKRKADGSIEKYKARLVAKGFRQKHGIDYTETFSPVVKYVTLRMVIAISKHFGWPIDQLDVVTAFLYGVMKEQVFCVIPEGFELDSTFDCLELVKSIYGLKQASRVWNETFDEYVCSIGFQVSDFDPCLYITTSDGHCVFILVYVDDVLVTGSSLELIAQTKNDLKTRFEMTDSGKCAFVLGIELLDGEDGSVTLCQRRYVDDILKRFGMDDCKAVASPVDMSSRLVSSDATTKVDAPFREAVGALMHLTTATRPDIAFAVGYVSRFMENPQEEEHWVAVKRIFRYLQGTKTHGICYKPSARIDFRGYSDADWAGDLTDRKSTSGYTFMLLGAPVSWGSKKQPSVSLSTTEAEYIALSLAIQEGKWIHRLLCEIVIAANEEGPELMIHEDNQSCIKMTKNPVNHGRAKHIDIKYHHIRDEVKHGEVKCSSIVKLR</sequence>
<dbReference type="SUPFAM" id="SSF56672">
    <property type="entry name" value="DNA/RNA polymerases"/>
    <property type="match status" value="1"/>
</dbReference>
<feature type="region of interest" description="Disordered" evidence="1">
    <location>
        <begin position="121"/>
        <end position="178"/>
    </location>
</feature>
<dbReference type="Pfam" id="PF25597">
    <property type="entry name" value="SH3_retrovirus"/>
    <property type="match status" value="1"/>
</dbReference>
<dbReference type="Proteomes" id="UP001162060">
    <property type="component" value="Unassembled WGS sequence"/>
</dbReference>
<comment type="caution">
    <text evidence="4">The sequence shown here is derived from an EMBL/GenBank/DDBJ whole genome shotgun (WGS) entry which is preliminary data.</text>
</comment>
<evidence type="ECO:0000259" key="3">
    <source>
        <dbReference type="Pfam" id="PF25597"/>
    </source>
</evidence>
<organism evidence="4 5">
    <name type="scientific">Peronospora matthiolae</name>
    <dbReference type="NCBI Taxonomy" id="2874970"/>
    <lineage>
        <taxon>Eukaryota</taxon>
        <taxon>Sar</taxon>
        <taxon>Stramenopiles</taxon>
        <taxon>Oomycota</taxon>
        <taxon>Peronosporomycetes</taxon>
        <taxon>Peronosporales</taxon>
        <taxon>Peronosporaceae</taxon>
        <taxon>Peronospora</taxon>
    </lineage>
</organism>
<feature type="domain" description="Retroviral polymerase SH3-like" evidence="3">
    <location>
        <begin position="34"/>
        <end position="91"/>
    </location>
</feature>
<dbReference type="CDD" id="cd09272">
    <property type="entry name" value="RNase_HI_RT_Ty1"/>
    <property type="match status" value="1"/>
</dbReference>
<evidence type="ECO:0000256" key="1">
    <source>
        <dbReference type="SAM" id="MobiDB-lite"/>
    </source>
</evidence>
<dbReference type="EMBL" id="CAKLBY020000174">
    <property type="protein sequence ID" value="CAK7931383.1"/>
    <property type="molecule type" value="Genomic_DNA"/>
</dbReference>